<proteinExistence type="predicted"/>
<reference evidence="2" key="1">
    <citation type="journal article" date="2019" name="Int. J. Syst. Evol. Microbiol.">
        <title>The Global Catalogue of Microorganisms (GCM) 10K type strain sequencing project: providing services to taxonomists for standard genome sequencing and annotation.</title>
        <authorList>
            <consortium name="The Broad Institute Genomics Platform"/>
            <consortium name="The Broad Institute Genome Sequencing Center for Infectious Disease"/>
            <person name="Wu L."/>
            <person name="Ma J."/>
        </authorList>
    </citation>
    <scope>NUCLEOTIDE SEQUENCE [LARGE SCALE GENOMIC DNA]</scope>
    <source>
        <strain evidence="2">CCUG 48884</strain>
    </source>
</reference>
<evidence type="ECO:0000313" key="2">
    <source>
        <dbReference type="Proteomes" id="UP001597158"/>
    </source>
</evidence>
<name>A0ABW3WE79_9RHOO</name>
<dbReference type="InterPro" id="IPR009097">
    <property type="entry name" value="Cyclic_Pdiesterase"/>
</dbReference>
<dbReference type="RefSeq" id="WP_002940271.1">
    <property type="nucleotide sequence ID" value="NZ_JARQZE010000009.1"/>
</dbReference>
<sequence length="254" mass="28196">MITPAALRQRFLAEPLTLRNERRDFGDWHRGRPHYLLWAIDVDLPAVRSRITAAQRALDGLLLDGYRRQPHITLALCGFPARTARPAVDEFDRHWLQARIDALAAARITPFTVAIGALESFSSAPFLHVDGADGPLGALRACLHADTPHPQGEYVPHVTVGLYADAYPTHSVAQRFDVCAPVVPLRCTIERISLMGYVAAEIGGALFTLAEWDLAAHRLQWRSRLAAAELFRCREPVRANRDTAPASDLPMEMP</sequence>
<dbReference type="EMBL" id="JBHTMC010000010">
    <property type="protein sequence ID" value="MFD1263242.1"/>
    <property type="molecule type" value="Genomic_DNA"/>
</dbReference>
<evidence type="ECO:0000313" key="1">
    <source>
        <dbReference type="EMBL" id="MFD1263242.1"/>
    </source>
</evidence>
<comment type="caution">
    <text evidence="1">The sequence shown here is derived from an EMBL/GenBank/DDBJ whole genome shotgun (WGS) entry which is preliminary data.</text>
</comment>
<keyword evidence="1" id="KW-0436">Ligase</keyword>
<dbReference type="Proteomes" id="UP001597158">
    <property type="component" value="Unassembled WGS sequence"/>
</dbReference>
<organism evidence="1 2">
    <name type="scientific">Thauera mechernichensis</name>
    <dbReference type="NCBI Taxonomy" id="82788"/>
    <lineage>
        <taxon>Bacteria</taxon>
        <taxon>Pseudomonadati</taxon>
        <taxon>Pseudomonadota</taxon>
        <taxon>Betaproteobacteria</taxon>
        <taxon>Rhodocyclales</taxon>
        <taxon>Zoogloeaceae</taxon>
        <taxon>Thauera</taxon>
    </lineage>
</organism>
<accession>A0ABW3WE79</accession>
<dbReference type="SUPFAM" id="SSF55144">
    <property type="entry name" value="LigT-like"/>
    <property type="match status" value="1"/>
</dbReference>
<dbReference type="Gene3D" id="3.90.1140.10">
    <property type="entry name" value="Cyclic phosphodiesterase"/>
    <property type="match status" value="1"/>
</dbReference>
<dbReference type="Pfam" id="PF13563">
    <property type="entry name" value="2_5_RNA_ligase2"/>
    <property type="match status" value="1"/>
</dbReference>
<gene>
    <name evidence="1" type="ORF">ACFQ4M_06565</name>
</gene>
<keyword evidence="2" id="KW-1185">Reference proteome</keyword>
<protein>
    <submittedName>
        <fullName evidence="1">2'-5' RNA ligase family protein</fullName>
    </submittedName>
</protein>
<dbReference type="GO" id="GO:0016874">
    <property type="term" value="F:ligase activity"/>
    <property type="evidence" value="ECO:0007669"/>
    <property type="project" value="UniProtKB-KW"/>
</dbReference>